<feature type="compositionally biased region" description="Basic and acidic residues" evidence="1">
    <location>
        <begin position="523"/>
        <end position="538"/>
    </location>
</feature>
<dbReference type="PhylomeDB" id="A0A0G4IEQ4"/>
<dbReference type="SUPFAM" id="SSF47616">
    <property type="entry name" value="GST C-terminal domain-like"/>
    <property type="match status" value="1"/>
</dbReference>
<feature type="compositionally biased region" description="Basic residues" evidence="1">
    <location>
        <begin position="30"/>
        <end position="39"/>
    </location>
</feature>
<dbReference type="Gene3D" id="1.20.1050.10">
    <property type="match status" value="1"/>
</dbReference>
<evidence type="ECO:0008006" key="5">
    <source>
        <dbReference type="Google" id="ProtNLM"/>
    </source>
</evidence>
<dbReference type="InterPro" id="IPR036249">
    <property type="entry name" value="Thioredoxin-like_sf"/>
</dbReference>
<dbReference type="InterPro" id="IPR004045">
    <property type="entry name" value="Glutathione_S-Trfase_N"/>
</dbReference>
<dbReference type="PANTHER" id="PTHR43968">
    <property type="match status" value="1"/>
</dbReference>
<dbReference type="EMBL" id="CDMZ01005897">
    <property type="protein sequence ID" value="CEM55647.1"/>
    <property type="molecule type" value="Genomic_DNA"/>
</dbReference>
<dbReference type="SUPFAM" id="SSF52833">
    <property type="entry name" value="Thioredoxin-like"/>
    <property type="match status" value="1"/>
</dbReference>
<dbReference type="PROSITE" id="PS50404">
    <property type="entry name" value="GST_NTER"/>
    <property type="match status" value="1"/>
</dbReference>
<dbReference type="Gene3D" id="3.40.30.10">
    <property type="entry name" value="Glutaredoxin"/>
    <property type="match status" value="1"/>
</dbReference>
<dbReference type="InterPro" id="IPR050983">
    <property type="entry name" value="GST_Omega/HSP26"/>
</dbReference>
<dbReference type="Pfam" id="PF13410">
    <property type="entry name" value="GST_C_2"/>
    <property type="match status" value="1"/>
</dbReference>
<protein>
    <recommendedName>
        <fullName evidence="5">GST N-terminal domain-containing protein</fullName>
    </recommendedName>
</protein>
<feature type="domain" description="GST N-terminal" evidence="2">
    <location>
        <begin position="161"/>
        <end position="242"/>
    </location>
</feature>
<evidence type="ECO:0000259" key="3">
    <source>
        <dbReference type="PROSITE" id="PS50405"/>
    </source>
</evidence>
<dbReference type="InterPro" id="IPR010987">
    <property type="entry name" value="Glutathione-S-Trfase_C-like"/>
</dbReference>
<feature type="region of interest" description="Disordered" evidence="1">
    <location>
        <begin position="517"/>
        <end position="550"/>
    </location>
</feature>
<dbReference type="PROSITE" id="PS50405">
    <property type="entry name" value="GST_CTER"/>
    <property type="match status" value="1"/>
</dbReference>
<gene>
    <name evidence="4" type="ORF">Cvel_13724</name>
</gene>
<dbReference type="Pfam" id="PF13409">
    <property type="entry name" value="GST_N_2"/>
    <property type="match status" value="1"/>
</dbReference>
<sequence length="593" mass="65750">MIVLWVDAGGDHAQRVGVSVGDSAAGMGGVRRRRPAPRQRHADVSSFLQETRRNWIGQRSGTRRGVEGQGREALTRLRLGGFLSLPSLSPPSEGPVDKAPSWAELEGRLEALLTEEERRMIALREEGSGPPSCFAPVRLFRDHQCEGGEEGAGEETETVRVRLFRDTAAWCPYCEKVWLTLEEKRVPYSVELVNMTCYGDKRKDYLDLVQSGLLPAVEIDGRIHTESLSIVNLLERSFTSPEFVSLIPSNISDDELKTIPKLVLLERRLFGAWLDWIVTPLPGILQGGNREKFREKMTEVDAELKKRGGPFFLGDDEKFSLVDILFAPTLERIAASCAYFKGEIIRGGAWPSVDLWFDAMERRPTYKAIRSDFYTTVQALPPQLPFCSEMASETQKACKSEIDGQNGGWVHPPRSHPGRLILEPSVSLERKEDKEETAAAMKEAARNLVRNRHKVLPFTLRAFSALPALPPVSAPLSEPGKPTDTPETSLWTPHVDCALRHVAALLLDVAAAGGGRAEPWRQNFEDPKDPGREAETGKEGMPGPSLSPQLDPRTVAALRYLQVRVGAPRDMSAPAALQLRRFLGLVITCLTSR</sequence>
<evidence type="ECO:0000259" key="2">
    <source>
        <dbReference type="PROSITE" id="PS50404"/>
    </source>
</evidence>
<evidence type="ECO:0000256" key="1">
    <source>
        <dbReference type="SAM" id="MobiDB-lite"/>
    </source>
</evidence>
<dbReference type="GO" id="GO:0005737">
    <property type="term" value="C:cytoplasm"/>
    <property type="evidence" value="ECO:0007669"/>
    <property type="project" value="TreeGrafter"/>
</dbReference>
<reference evidence="4" key="1">
    <citation type="submission" date="2014-11" db="EMBL/GenBank/DDBJ databases">
        <authorList>
            <person name="Otto D Thomas"/>
            <person name="Naeem Raeece"/>
        </authorList>
    </citation>
    <scope>NUCLEOTIDE SEQUENCE</scope>
</reference>
<evidence type="ECO:0000313" key="4">
    <source>
        <dbReference type="EMBL" id="CEM55647.1"/>
    </source>
</evidence>
<dbReference type="VEuPathDB" id="CryptoDB:Cvel_13724"/>
<dbReference type="PROSITE" id="PS51354">
    <property type="entry name" value="GLUTAREDOXIN_2"/>
    <property type="match status" value="1"/>
</dbReference>
<dbReference type="InterPro" id="IPR036282">
    <property type="entry name" value="Glutathione-S-Trfase_C_sf"/>
</dbReference>
<name>A0A0G4IEQ4_9ALVE</name>
<dbReference type="CDD" id="cd00570">
    <property type="entry name" value="GST_N_family"/>
    <property type="match status" value="1"/>
</dbReference>
<feature type="domain" description="GST C-terminal" evidence="3">
    <location>
        <begin position="252"/>
        <end position="386"/>
    </location>
</feature>
<feature type="region of interest" description="Disordered" evidence="1">
    <location>
        <begin position="25"/>
        <end position="44"/>
    </location>
</feature>
<accession>A0A0G4IEQ4</accession>
<dbReference type="AlphaFoldDB" id="A0A0G4IEQ4"/>
<proteinExistence type="predicted"/>
<organism evidence="4">
    <name type="scientific">Chromera velia CCMP2878</name>
    <dbReference type="NCBI Taxonomy" id="1169474"/>
    <lineage>
        <taxon>Eukaryota</taxon>
        <taxon>Sar</taxon>
        <taxon>Alveolata</taxon>
        <taxon>Colpodellida</taxon>
        <taxon>Chromeraceae</taxon>
        <taxon>Chromera</taxon>
    </lineage>
</organism>
<dbReference type="PANTHER" id="PTHR43968:SF14">
    <property type="entry name" value="GLUTATHIONE S-TRANSFERASE"/>
    <property type="match status" value="1"/>
</dbReference>